<evidence type="ECO:0000313" key="1">
    <source>
        <dbReference type="EMBL" id="POF29096.1"/>
    </source>
</evidence>
<comment type="caution">
    <text evidence="1">The sequence shown here is derived from an EMBL/GenBank/DDBJ whole genome shotgun (WGS) entry which is preliminary data.</text>
</comment>
<name>A0A2S3UN27_9HYPH</name>
<dbReference type="RefSeq" id="WP_103224255.1">
    <property type="nucleotide sequence ID" value="NZ_PPCN01000010.1"/>
</dbReference>
<organism evidence="1 2">
    <name type="scientific">Roseibium marinum</name>
    <dbReference type="NCBI Taxonomy" id="281252"/>
    <lineage>
        <taxon>Bacteria</taxon>
        <taxon>Pseudomonadati</taxon>
        <taxon>Pseudomonadota</taxon>
        <taxon>Alphaproteobacteria</taxon>
        <taxon>Hyphomicrobiales</taxon>
        <taxon>Stappiaceae</taxon>
        <taxon>Roseibium</taxon>
    </lineage>
</organism>
<keyword evidence="2" id="KW-1185">Reference proteome</keyword>
<dbReference type="AlphaFoldDB" id="A0A2S3UN27"/>
<sequence length="120" mass="12737">MRVGVFISKSNQMLHDLVVGRLANEPDLDVETLPRDPASDGHAPLGAHDCSVIIFASSPDGARDIGDLKPRLGQNCIELLDDGRAAVAWTVSATARPVKLDASGSLPETVRRIGRKVLAS</sequence>
<evidence type="ECO:0000313" key="2">
    <source>
        <dbReference type="Proteomes" id="UP000236959"/>
    </source>
</evidence>
<gene>
    <name evidence="1" type="ORF">CLV41_110100</name>
</gene>
<proteinExistence type="predicted"/>
<dbReference type="EMBL" id="PPCN01000010">
    <property type="protein sequence ID" value="POF29096.1"/>
    <property type="molecule type" value="Genomic_DNA"/>
</dbReference>
<dbReference type="Proteomes" id="UP000236959">
    <property type="component" value="Unassembled WGS sequence"/>
</dbReference>
<protein>
    <submittedName>
        <fullName evidence="1">Uncharacterized protein</fullName>
    </submittedName>
</protein>
<accession>A0A2S3UN27</accession>
<reference evidence="1 2" key="1">
    <citation type="submission" date="2018-01" db="EMBL/GenBank/DDBJ databases">
        <title>Genomic Encyclopedia of Archaeal and Bacterial Type Strains, Phase II (KMG-II): from individual species to whole genera.</title>
        <authorList>
            <person name="Goeker M."/>
        </authorList>
    </citation>
    <scope>NUCLEOTIDE SEQUENCE [LARGE SCALE GENOMIC DNA]</scope>
    <source>
        <strain evidence="1 2">DSM 17023</strain>
    </source>
</reference>